<sequence length="71" mass="8031">MAKLIAELNGKGQSGKAALEFLRETLDTYDKFRRLERARELKAKETLSESEQELLQELTSDEALAPFLTST</sequence>
<gene>
    <name evidence="1" type="ORF">S03H2_28031</name>
</gene>
<proteinExistence type="predicted"/>
<organism evidence="1">
    <name type="scientific">marine sediment metagenome</name>
    <dbReference type="NCBI Taxonomy" id="412755"/>
    <lineage>
        <taxon>unclassified sequences</taxon>
        <taxon>metagenomes</taxon>
        <taxon>ecological metagenomes</taxon>
    </lineage>
</organism>
<reference evidence="1" key="1">
    <citation type="journal article" date="2014" name="Front. Microbiol.">
        <title>High frequency of phylogenetically diverse reductive dehalogenase-homologous genes in deep subseafloor sedimentary metagenomes.</title>
        <authorList>
            <person name="Kawai M."/>
            <person name="Futagami T."/>
            <person name="Toyoda A."/>
            <person name="Takaki Y."/>
            <person name="Nishi S."/>
            <person name="Hori S."/>
            <person name="Arai W."/>
            <person name="Tsubouchi T."/>
            <person name="Morono Y."/>
            <person name="Uchiyama I."/>
            <person name="Ito T."/>
            <person name="Fujiyama A."/>
            <person name="Inagaki F."/>
            <person name="Takami H."/>
        </authorList>
    </citation>
    <scope>NUCLEOTIDE SEQUENCE</scope>
    <source>
        <strain evidence="1">Expedition CK06-06</strain>
    </source>
</reference>
<protein>
    <submittedName>
        <fullName evidence="1">Uncharacterized protein</fullName>
    </submittedName>
</protein>
<evidence type="ECO:0000313" key="1">
    <source>
        <dbReference type="EMBL" id="GAH53710.1"/>
    </source>
</evidence>
<name>X1H9F6_9ZZZZ</name>
<dbReference type="EMBL" id="BARU01016882">
    <property type="protein sequence ID" value="GAH53710.1"/>
    <property type="molecule type" value="Genomic_DNA"/>
</dbReference>
<comment type="caution">
    <text evidence="1">The sequence shown here is derived from an EMBL/GenBank/DDBJ whole genome shotgun (WGS) entry which is preliminary data.</text>
</comment>
<accession>X1H9F6</accession>
<dbReference type="AlphaFoldDB" id="X1H9F6"/>